<dbReference type="AlphaFoldDB" id="A0A444U7Q6"/>
<organism evidence="3 4">
    <name type="scientific">Acipenser ruthenus</name>
    <name type="common">Sterlet sturgeon</name>
    <dbReference type="NCBI Taxonomy" id="7906"/>
    <lineage>
        <taxon>Eukaryota</taxon>
        <taxon>Metazoa</taxon>
        <taxon>Chordata</taxon>
        <taxon>Craniata</taxon>
        <taxon>Vertebrata</taxon>
        <taxon>Euteleostomi</taxon>
        <taxon>Actinopterygii</taxon>
        <taxon>Chondrostei</taxon>
        <taxon>Acipenseriformes</taxon>
        <taxon>Acipenseridae</taxon>
        <taxon>Acipenser</taxon>
    </lineage>
</organism>
<reference evidence="3 4" key="1">
    <citation type="submission" date="2019-01" db="EMBL/GenBank/DDBJ databases">
        <title>Draft Genome and Complete Hox-Cluster Characterization of the Sterlet Sturgeon (Acipenser ruthenus).</title>
        <authorList>
            <person name="Wei Q."/>
        </authorList>
    </citation>
    <scope>NUCLEOTIDE SEQUENCE [LARGE SCALE GENOMIC DNA]</scope>
    <source>
        <strain evidence="3">WHYD16114868_AA</strain>
        <tissue evidence="3">Blood</tissue>
    </source>
</reference>
<name>A0A444U7Q6_ACIRT</name>
<feature type="transmembrane region" description="Helical" evidence="2">
    <location>
        <begin position="78"/>
        <end position="98"/>
    </location>
</feature>
<accession>A0A444U7Q6</accession>
<dbReference type="InterPro" id="IPR005984">
    <property type="entry name" value="PLB"/>
</dbReference>
<keyword evidence="2" id="KW-0472">Membrane</keyword>
<feature type="region of interest" description="Disordered" evidence="1">
    <location>
        <begin position="1"/>
        <end position="33"/>
    </location>
</feature>
<dbReference type="Gene3D" id="1.20.5.290">
    <property type="entry name" value="Phospholamban"/>
    <property type="match status" value="2"/>
</dbReference>
<dbReference type="EMBL" id="SCEB01215117">
    <property type="protein sequence ID" value="RXM31243.1"/>
    <property type="molecule type" value="Genomic_DNA"/>
</dbReference>
<sequence length="101" mass="11455">MEKVQHMTRSAMRRASTIEPSARSKVKRNGQQEGVISQKLFSFLQSNNPTWEDLAAAHLQKPTKTRLARMDLTTNKGINLLLNFLLIVLMLALILILVKLL</sequence>
<comment type="caution">
    <text evidence="3">The sequence shown here is derived from an EMBL/GenBank/DDBJ whole genome shotgun (WGS) entry which is preliminary data.</text>
</comment>
<keyword evidence="2" id="KW-0812">Transmembrane</keyword>
<keyword evidence="2" id="KW-1133">Transmembrane helix</keyword>
<proteinExistence type="predicted"/>
<evidence type="ECO:0000313" key="4">
    <source>
        <dbReference type="Proteomes" id="UP000289886"/>
    </source>
</evidence>
<evidence type="ECO:0000256" key="1">
    <source>
        <dbReference type="SAM" id="MobiDB-lite"/>
    </source>
</evidence>
<evidence type="ECO:0000256" key="2">
    <source>
        <dbReference type="SAM" id="Phobius"/>
    </source>
</evidence>
<dbReference type="Proteomes" id="UP000289886">
    <property type="component" value="Unassembled WGS sequence"/>
</dbReference>
<protein>
    <submittedName>
        <fullName evidence="3">Uncharacterized protein</fullName>
    </submittedName>
</protein>
<dbReference type="GO" id="GO:0016020">
    <property type="term" value="C:membrane"/>
    <property type="evidence" value="ECO:0007669"/>
    <property type="project" value="InterPro"/>
</dbReference>
<evidence type="ECO:0000313" key="3">
    <source>
        <dbReference type="EMBL" id="RXM31243.1"/>
    </source>
</evidence>
<dbReference type="GO" id="GO:0042030">
    <property type="term" value="F:ATPase inhibitor activity"/>
    <property type="evidence" value="ECO:0007669"/>
    <property type="project" value="InterPro"/>
</dbReference>
<dbReference type="Pfam" id="PF04272">
    <property type="entry name" value="Phospholamban"/>
    <property type="match status" value="1"/>
</dbReference>
<keyword evidence="4" id="KW-1185">Reference proteome</keyword>
<gene>
    <name evidence="3" type="ORF">EOD39_7191</name>
</gene>